<name>U4KXQ4_PYROM</name>
<sequence length="903" mass="102484">MAESSPKRTGVLRLLVTALTVFTLTTPARASDDTATLLNEIDRSSNQTLLWGPYRPNLYFGVKARTPESLTSGLMWSNVDDYKNFQENFRHQCEQGDDMAGYGWEEYDVRTGGKQVIYDKHNKVDISTEFVKVEGGSNGGNWGVRIKGTLREDAKEDTKTTVFFYVGNEGAGEIKLLNEPDNLGLGGVIELQGSLPVLGDFKLEVTPGPKTNHAPELGHAVEWKEQPLDRSAYISVQVPANLVWKAKDLLFMKLREKFQALQAKYANDDHPPAWQTFVVKPEFGPGNLHFIQKVFEGSFEFDVLYSSASAAPMTSDVLTAKIAENHETFIERFGKVFKRQAPFDTEKYSKFAENIFSNLLGGIGFFHGTSIVDRSYADEYAEEEEGFWEEAQAAQKRPGAAKEEGPTELFTSIPSRPFFPRGFYWDEGFHLLPISEWDMDLTLKIVKSWFSLVDDDGWIAREQILGDEARSKVPQEFQTQYPHYANPPTLFLIVNKFIDTFEKAQATGESAKSLSGLSSEDLPMAHVHHPEVALQFLKEIYPKLRRHYNWFRSTQAGEIRAWDRKAFSSKEAYRWRGRTPEHCLTSGLDDYPRAIPPHTGELHVDLISWVGLMTRCIRRIADTIGEADDATEFARIEHAITQNINDLHWSEKHNTYCDATIDDFEESVHICHKGYISIFPFLVGLLEKDSSRLRQVLDLIENPEELWTEYGLRSLSKSDELFGTGENYWKGPIWINLNYLAIQRLSEFAAVEGPHQKQAARIYKKLRKNVVENVYKNWEETGYAWEQYDSITGKGQRTAHFLGWTSLVVNLMSMPETVSVAAIPEAAPVPTAKVADKIKEVKVEETKADEAEVEKLEAIETPEVNKKSDKEKAEDEATVEEEPKVDTPSADHLDMVIEMHDEL</sequence>
<dbReference type="OMA" id="FNWYNTT"/>
<evidence type="ECO:0000256" key="10">
    <source>
        <dbReference type="ARBA" id="ARBA00023295"/>
    </source>
</evidence>
<keyword evidence="7" id="KW-1133">Transmembrane helix</keyword>
<dbReference type="AlphaFoldDB" id="U4KXQ4"/>
<keyword evidence="6" id="KW-0735">Signal-anchor</keyword>
<accession>U4KXQ4</accession>
<dbReference type="InterPro" id="IPR004888">
    <property type="entry name" value="Glycoside_hydrolase_63"/>
</dbReference>
<feature type="signal peptide" evidence="16">
    <location>
        <begin position="1"/>
        <end position="30"/>
    </location>
</feature>
<evidence type="ECO:0000256" key="3">
    <source>
        <dbReference type="ARBA" id="ARBA00022692"/>
    </source>
</evidence>
<evidence type="ECO:0000256" key="13">
    <source>
        <dbReference type="RuleBase" id="RU368089"/>
    </source>
</evidence>
<dbReference type="FunFam" id="1.50.10.10:FF:000027">
    <property type="entry name" value="Probable mannosyl-oligosaccharide glucosidase"/>
    <property type="match status" value="1"/>
</dbReference>
<keyword evidence="3" id="KW-0812">Transmembrane</keyword>
<evidence type="ECO:0000256" key="11">
    <source>
        <dbReference type="ARBA" id="ARBA00038888"/>
    </source>
</evidence>
<keyword evidence="8" id="KW-0472">Membrane</keyword>
<protein>
    <recommendedName>
        <fullName evidence="11 13">Mannosyl-oligosaccharide glucosidase</fullName>
        <ecNumber evidence="11 13">3.2.1.106</ecNumber>
    </recommendedName>
    <alternativeName>
        <fullName evidence="14">Glucosidase I</fullName>
    </alternativeName>
</protein>
<dbReference type="InterPro" id="IPR008928">
    <property type="entry name" value="6-hairpin_glycosidase_sf"/>
</dbReference>
<dbReference type="SUPFAM" id="SSF48208">
    <property type="entry name" value="Six-hairpin glycosidases"/>
    <property type="match status" value="1"/>
</dbReference>
<gene>
    <name evidence="19" type="ORF">PCON_06534</name>
</gene>
<proteinExistence type="inferred from homology"/>
<evidence type="ECO:0000256" key="8">
    <source>
        <dbReference type="ARBA" id="ARBA00023136"/>
    </source>
</evidence>
<comment type="function">
    <text evidence="13">Cleaves the distal alpha 1,2-linked glucose residue from the Glc(3)Man(9)GlcNAc(2) oligosaccharide precursor.</text>
</comment>
<dbReference type="InterPro" id="IPR038518">
    <property type="entry name" value="Glyco_hydro_63N_sf"/>
</dbReference>
<comment type="pathway">
    <text evidence="14">Glycan metabolism; N-glycan degradation.</text>
</comment>
<dbReference type="InterPro" id="IPR031631">
    <property type="entry name" value="Glyco_hydro_63N"/>
</dbReference>
<keyword evidence="9 14" id="KW-0325">Glycoprotein</keyword>
<dbReference type="PANTHER" id="PTHR10412">
    <property type="entry name" value="MANNOSYL-OLIGOSACCHARIDE GLUCOSIDASE"/>
    <property type="match status" value="1"/>
</dbReference>
<dbReference type="PANTHER" id="PTHR10412:SF11">
    <property type="entry name" value="MANNOSYL-OLIGOSACCHARIDE GLUCOSIDASE"/>
    <property type="match status" value="1"/>
</dbReference>
<evidence type="ECO:0000256" key="14">
    <source>
        <dbReference type="RuleBase" id="RU369107"/>
    </source>
</evidence>
<evidence type="ECO:0000256" key="1">
    <source>
        <dbReference type="ARBA" id="ARBA00004648"/>
    </source>
</evidence>
<dbReference type="InterPro" id="IPR031335">
    <property type="entry name" value="Glyco_hydro_63_C"/>
</dbReference>
<evidence type="ECO:0000256" key="6">
    <source>
        <dbReference type="ARBA" id="ARBA00022968"/>
    </source>
</evidence>
<dbReference type="GO" id="GO:0009311">
    <property type="term" value="P:oligosaccharide metabolic process"/>
    <property type="evidence" value="ECO:0007669"/>
    <property type="project" value="UniProtKB-UniRule"/>
</dbReference>
<evidence type="ECO:0000256" key="5">
    <source>
        <dbReference type="ARBA" id="ARBA00022824"/>
    </source>
</evidence>
<dbReference type="GO" id="GO:0004573">
    <property type="term" value="F:Glc3Man9GlcNAc2 oligosaccharide glucosidase activity"/>
    <property type="evidence" value="ECO:0007669"/>
    <property type="project" value="UniProtKB-UniRule"/>
</dbReference>
<comment type="similarity">
    <text evidence="2 13">Belongs to the glycosyl hydrolase 63 family.</text>
</comment>
<dbReference type="Gene3D" id="1.50.10.10">
    <property type="match status" value="1"/>
</dbReference>
<feature type="region of interest" description="Disordered" evidence="15">
    <location>
        <begin position="845"/>
        <end position="893"/>
    </location>
</feature>
<dbReference type="InterPro" id="IPR012341">
    <property type="entry name" value="6hp_glycosidase-like_sf"/>
</dbReference>
<feature type="domain" description="Glycosyl hydrolase family 63 N-terminal" evidence="18">
    <location>
        <begin position="48"/>
        <end position="276"/>
    </location>
</feature>
<feature type="domain" description="Glycosyl hydrolase family 63 C-terminal" evidence="17">
    <location>
        <begin position="314"/>
        <end position="814"/>
    </location>
</feature>
<dbReference type="Gene3D" id="2.70.98.110">
    <property type="entry name" value="Glycosyl hydrolase family 63, N-terminal domain"/>
    <property type="match status" value="1"/>
</dbReference>
<dbReference type="GO" id="GO:0006487">
    <property type="term" value="P:protein N-linked glycosylation"/>
    <property type="evidence" value="ECO:0007669"/>
    <property type="project" value="UniProtKB-UniRule"/>
</dbReference>
<feature type="chain" id="PRO_5004650843" description="Mannosyl-oligosaccharide glucosidase" evidence="16">
    <location>
        <begin position="31"/>
        <end position="903"/>
    </location>
</feature>
<dbReference type="Proteomes" id="UP000018144">
    <property type="component" value="Unassembled WGS sequence"/>
</dbReference>
<evidence type="ECO:0000256" key="9">
    <source>
        <dbReference type="ARBA" id="ARBA00023180"/>
    </source>
</evidence>
<evidence type="ECO:0000259" key="17">
    <source>
        <dbReference type="Pfam" id="PF03200"/>
    </source>
</evidence>
<dbReference type="STRING" id="1076935.U4KXQ4"/>
<evidence type="ECO:0000313" key="19">
    <source>
        <dbReference type="EMBL" id="CCX06947.1"/>
    </source>
</evidence>
<dbReference type="Pfam" id="PF03200">
    <property type="entry name" value="Glyco_hydro_63"/>
    <property type="match status" value="1"/>
</dbReference>
<evidence type="ECO:0000256" key="7">
    <source>
        <dbReference type="ARBA" id="ARBA00022989"/>
    </source>
</evidence>
<dbReference type="GO" id="GO:0005789">
    <property type="term" value="C:endoplasmic reticulum membrane"/>
    <property type="evidence" value="ECO:0007669"/>
    <property type="project" value="UniProtKB-SubCell"/>
</dbReference>
<dbReference type="OrthoDB" id="410058at2759"/>
<evidence type="ECO:0000313" key="20">
    <source>
        <dbReference type="Proteomes" id="UP000018144"/>
    </source>
</evidence>
<evidence type="ECO:0000256" key="4">
    <source>
        <dbReference type="ARBA" id="ARBA00022801"/>
    </source>
</evidence>
<evidence type="ECO:0000256" key="2">
    <source>
        <dbReference type="ARBA" id="ARBA00010833"/>
    </source>
</evidence>
<dbReference type="EC" id="3.2.1.106" evidence="11 13"/>
<organism evidence="19 20">
    <name type="scientific">Pyronema omphalodes (strain CBS 100304)</name>
    <name type="common">Pyronema confluens</name>
    <dbReference type="NCBI Taxonomy" id="1076935"/>
    <lineage>
        <taxon>Eukaryota</taxon>
        <taxon>Fungi</taxon>
        <taxon>Dikarya</taxon>
        <taxon>Ascomycota</taxon>
        <taxon>Pezizomycotina</taxon>
        <taxon>Pezizomycetes</taxon>
        <taxon>Pezizales</taxon>
        <taxon>Pyronemataceae</taxon>
        <taxon>Pyronema</taxon>
    </lineage>
</organism>
<comment type="catalytic activity">
    <reaction evidence="12 13">
        <text>N(4)-(alpha-D-Glc-(1-&gt;2)-alpha-D-Glc-(1-&gt;3)-alpha-D-Glc-(1-&gt;3)-alpha-D-Man-(1-&gt;2)-alpha-D-Man-(1-&gt;2)-alpha-D-Man-(1-&gt;3)-[alpha-D-Man-(1-&gt;2)-alpha-D-Man-(1-&gt;3)-[alpha-D-Man-(1-&gt;2)-alpha-D-Man-(1-&gt;6)]-alpha-D-Man-(1-&gt;6)]-beta-D-Man-(1-&gt;4)-beta-D-GlcNAc-(1-&gt;4)-beta-D-GlcNAc)-L-asparaginyl-[protein] + H2O = N(4)-(alpha-D-Glc-(1-&gt;3)-alpha-D-Glc-(1-&gt;3)-alpha-D-Man-(1-&gt;2)-alpha-D-Man-(1-&gt;2)-alpha-D-Man-(1-&gt;3)-[alpha-D-Man-(1-&gt;2)-alpha-D-Man-(1-&gt;3)-[alpha-D-Man-(1-&gt;2)-alpha-D-Man-(1-&gt;6)]-alpha-D-Man-(1-&gt;6)]-beta-D-Man-(1-&gt;4)-beta-D-GlcNAc-(1-&gt;4)-beta-D-GlcNAc)-L-asparaginyl-[protein] + beta-D-glucose</text>
        <dbReference type="Rhea" id="RHEA:55988"/>
        <dbReference type="Rhea" id="RHEA-COMP:12806"/>
        <dbReference type="Rhea" id="RHEA-COMP:14355"/>
        <dbReference type="ChEBI" id="CHEBI:15377"/>
        <dbReference type="ChEBI" id="CHEBI:15903"/>
        <dbReference type="ChEBI" id="CHEBI:59082"/>
        <dbReference type="ChEBI" id="CHEBI:132537"/>
        <dbReference type="EC" id="3.2.1.106"/>
    </reaction>
</comment>
<evidence type="ECO:0000259" key="18">
    <source>
        <dbReference type="Pfam" id="PF16923"/>
    </source>
</evidence>
<dbReference type="EMBL" id="HF935324">
    <property type="protein sequence ID" value="CCX06947.1"/>
    <property type="molecule type" value="Genomic_DNA"/>
</dbReference>
<keyword evidence="16" id="KW-0732">Signal</keyword>
<keyword evidence="10 13" id="KW-0326">Glycosidase</keyword>
<evidence type="ECO:0000256" key="15">
    <source>
        <dbReference type="SAM" id="MobiDB-lite"/>
    </source>
</evidence>
<evidence type="ECO:0000256" key="16">
    <source>
        <dbReference type="SAM" id="SignalP"/>
    </source>
</evidence>
<keyword evidence="5 13" id="KW-0256">Endoplasmic reticulum</keyword>
<dbReference type="Pfam" id="PF16923">
    <property type="entry name" value="Glyco_hydro_63N"/>
    <property type="match status" value="1"/>
</dbReference>
<evidence type="ECO:0000256" key="12">
    <source>
        <dbReference type="ARBA" id="ARBA00052431"/>
    </source>
</evidence>
<dbReference type="eggNOG" id="KOG2161">
    <property type="taxonomic scope" value="Eukaryota"/>
</dbReference>
<keyword evidence="20" id="KW-1185">Reference proteome</keyword>
<keyword evidence="4 13" id="KW-0378">Hydrolase</keyword>
<comment type="subcellular location">
    <subcellularLocation>
        <location evidence="1 13">Endoplasmic reticulum membrane</location>
        <topology evidence="1 13">Single-pass type II membrane protein</topology>
    </subcellularLocation>
</comment>
<reference evidence="19 20" key="1">
    <citation type="journal article" date="2013" name="PLoS Genet.">
        <title>The genome and development-dependent transcriptomes of Pyronema confluens: a window into fungal evolution.</title>
        <authorList>
            <person name="Traeger S."/>
            <person name="Altegoer F."/>
            <person name="Freitag M."/>
            <person name="Gabaldon T."/>
            <person name="Kempken F."/>
            <person name="Kumar A."/>
            <person name="Marcet-Houben M."/>
            <person name="Poggeler S."/>
            <person name="Stajich J.E."/>
            <person name="Nowrousian M."/>
        </authorList>
    </citation>
    <scope>NUCLEOTIDE SEQUENCE [LARGE SCALE GENOMIC DNA]</scope>
    <source>
        <strain evidence="20">CBS 100304</strain>
        <tissue evidence="19">Vegetative mycelium</tissue>
    </source>
</reference>